<dbReference type="InterPro" id="IPR013894">
    <property type="entry name" value="RMI1_OB"/>
</dbReference>
<dbReference type="STRING" id="149040.A0A194X436"/>
<dbReference type="InterPro" id="IPR042470">
    <property type="entry name" value="RMI1_N_C_sf"/>
</dbReference>
<dbReference type="Proteomes" id="UP000070700">
    <property type="component" value="Unassembled WGS sequence"/>
</dbReference>
<organism evidence="3 4">
    <name type="scientific">Mollisia scopiformis</name>
    <name type="common">Conifer needle endophyte fungus</name>
    <name type="synonym">Phialocephala scopiformis</name>
    <dbReference type="NCBI Taxonomy" id="149040"/>
    <lineage>
        <taxon>Eukaryota</taxon>
        <taxon>Fungi</taxon>
        <taxon>Dikarya</taxon>
        <taxon>Ascomycota</taxon>
        <taxon>Pezizomycotina</taxon>
        <taxon>Leotiomycetes</taxon>
        <taxon>Helotiales</taxon>
        <taxon>Mollisiaceae</taxon>
        <taxon>Mollisia</taxon>
    </lineage>
</organism>
<name>A0A194X436_MOLSC</name>
<dbReference type="OrthoDB" id="341511at2759"/>
<accession>A0A194X436</accession>
<dbReference type="KEGG" id="psco:LY89DRAFT_563204"/>
<keyword evidence="4" id="KW-1185">Reference proteome</keyword>
<sequence length="216" mass="23052">PHPTFLLTIFTPQSLTKPLAVLTATAKHRLLSADITTPLLLAPSNASLPATLSSLHQPSAAIPLDTFVQILEILDVGSSKWEQISTLESERKGETTKGREIIRVLPPAAGEHDRGSTAATQHIAPPPPPTGPSNPTLGPHKVLLQDMKGTKIWGFEFTRIIGLGGASIGCKMWLRKGCRVARGMVLLEPGSCGVVGGKIEGLDRGWREGKEGRLRA</sequence>
<proteinExistence type="predicted"/>
<evidence type="ECO:0000313" key="4">
    <source>
        <dbReference type="Proteomes" id="UP000070700"/>
    </source>
</evidence>
<dbReference type="InParanoid" id="A0A194X436"/>
<feature type="region of interest" description="Disordered" evidence="1">
    <location>
        <begin position="109"/>
        <end position="139"/>
    </location>
</feature>
<dbReference type="Gene3D" id="2.40.50.770">
    <property type="entry name" value="RecQ-mediated genome instability protein Rmi1, C-terminal domain"/>
    <property type="match status" value="1"/>
</dbReference>
<feature type="non-terminal residue" evidence="3">
    <location>
        <position position="1"/>
    </location>
</feature>
<evidence type="ECO:0000259" key="2">
    <source>
        <dbReference type="Pfam" id="PF08585"/>
    </source>
</evidence>
<dbReference type="AlphaFoldDB" id="A0A194X436"/>
<evidence type="ECO:0000313" key="3">
    <source>
        <dbReference type="EMBL" id="KUJ14819.1"/>
    </source>
</evidence>
<dbReference type="RefSeq" id="XP_018069174.1">
    <property type="nucleotide sequence ID" value="XM_018208491.1"/>
</dbReference>
<protein>
    <recommendedName>
        <fullName evidence="2">RecQ mediated genome instability protein 1 OB-fold domain-containing protein</fullName>
    </recommendedName>
</protein>
<dbReference type="Pfam" id="PF08585">
    <property type="entry name" value="RMI1_N_C"/>
    <property type="match status" value="1"/>
</dbReference>
<gene>
    <name evidence="3" type="ORF">LY89DRAFT_563204</name>
</gene>
<evidence type="ECO:0000256" key="1">
    <source>
        <dbReference type="SAM" id="MobiDB-lite"/>
    </source>
</evidence>
<reference evidence="3 4" key="1">
    <citation type="submission" date="2015-10" db="EMBL/GenBank/DDBJ databases">
        <title>Full genome of DAOMC 229536 Phialocephala scopiformis, a fungal endophyte of spruce producing the potent anti-insectan compound rugulosin.</title>
        <authorList>
            <consortium name="DOE Joint Genome Institute"/>
            <person name="Walker A.K."/>
            <person name="Frasz S.L."/>
            <person name="Seifert K.A."/>
            <person name="Miller J.D."/>
            <person name="Mondo S.J."/>
            <person name="Labutti K."/>
            <person name="Lipzen A."/>
            <person name="Dockter R."/>
            <person name="Kennedy M."/>
            <person name="Grigoriev I.V."/>
            <person name="Spatafora J.W."/>
        </authorList>
    </citation>
    <scope>NUCLEOTIDE SEQUENCE [LARGE SCALE GENOMIC DNA]</scope>
    <source>
        <strain evidence="3 4">CBS 120377</strain>
    </source>
</reference>
<feature type="non-terminal residue" evidence="3">
    <location>
        <position position="216"/>
    </location>
</feature>
<dbReference type="GeneID" id="28818217"/>
<feature type="domain" description="RecQ mediated genome instability protein 1 OB-fold" evidence="2">
    <location>
        <begin position="49"/>
        <end position="209"/>
    </location>
</feature>
<dbReference type="EMBL" id="KQ947419">
    <property type="protein sequence ID" value="KUJ14819.1"/>
    <property type="molecule type" value="Genomic_DNA"/>
</dbReference>